<organism evidence="2">
    <name type="scientific">hydrothermal vent metagenome</name>
    <dbReference type="NCBI Taxonomy" id="652676"/>
    <lineage>
        <taxon>unclassified sequences</taxon>
        <taxon>metagenomes</taxon>
        <taxon>ecological metagenomes</taxon>
    </lineage>
</organism>
<dbReference type="Gene3D" id="2.30.30.40">
    <property type="entry name" value="SH3 Domains"/>
    <property type="match status" value="1"/>
</dbReference>
<name>A0A3B0VJA5_9ZZZZ</name>
<evidence type="ECO:0000313" key="2">
    <source>
        <dbReference type="EMBL" id="VAW40630.1"/>
    </source>
</evidence>
<evidence type="ECO:0000259" key="1">
    <source>
        <dbReference type="PROSITE" id="PS50851"/>
    </source>
</evidence>
<sequence length="149" mass="16272">MLLLLFETSDGRYALDSRDVVEIIPLVIPKKITAGPAYMAGIINYRGEPVPIFDLCALADGTPCKHLYSTRIILVRYPLAAEREKLVGLIAERVTDVVKSDHTDLGSSGILIDEALNSSAAGSGNDEIIQRFDLQGIIPKDVVCELFKE</sequence>
<dbReference type="PANTHER" id="PTHR22617">
    <property type="entry name" value="CHEMOTAXIS SENSOR HISTIDINE KINASE-RELATED"/>
    <property type="match status" value="1"/>
</dbReference>
<dbReference type="InterPro" id="IPR036061">
    <property type="entry name" value="CheW-like_dom_sf"/>
</dbReference>
<reference evidence="2" key="1">
    <citation type="submission" date="2018-06" db="EMBL/GenBank/DDBJ databases">
        <authorList>
            <person name="Zhirakovskaya E."/>
        </authorList>
    </citation>
    <scope>NUCLEOTIDE SEQUENCE</scope>
</reference>
<dbReference type="SMART" id="SM00260">
    <property type="entry name" value="CheW"/>
    <property type="match status" value="1"/>
</dbReference>
<gene>
    <name evidence="2" type="ORF">MNBD_DELTA04-3</name>
</gene>
<dbReference type="GO" id="GO:0006935">
    <property type="term" value="P:chemotaxis"/>
    <property type="evidence" value="ECO:0007669"/>
    <property type="project" value="InterPro"/>
</dbReference>
<dbReference type="Pfam" id="PF01584">
    <property type="entry name" value="CheW"/>
    <property type="match status" value="1"/>
</dbReference>
<dbReference type="PANTHER" id="PTHR22617:SF43">
    <property type="entry name" value="PROTEIN PILI"/>
    <property type="match status" value="1"/>
</dbReference>
<dbReference type="InterPro" id="IPR039315">
    <property type="entry name" value="CheW"/>
</dbReference>
<proteinExistence type="predicted"/>
<dbReference type="SUPFAM" id="SSF50341">
    <property type="entry name" value="CheW-like"/>
    <property type="match status" value="1"/>
</dbReference>
<protein>
    <recommendedName>
        <fullName evidence="1">CheW-like domain-containing protein</fullName>
    </recommendedName>
</protein>
<dbReference type="GO" id="GO:0005829">
    <property type="term" value="C:cytosol"/>
    <property type="evidence" value="ECO:0007669"/>
    <property type="project" value="TreeGrafter"/>
</dbReference>
<accession>A0A3B0VJA5</accession>
<feature type="domain" description="CheW-like" evidence="1">
    <location>
        <begin position="1"/>
        <end position="143"/>
    </location>
</feature>
<dbReference type="InterPro" id="IPR002545">
    <property type="entry name" value="CheW-lke_dom"/>
</dbReference>
<dbReference type="EMBL" id="UOEY01000106">
    <property type="protein sequence ID" value="VAW40630.1"/>
    <property type="molecule type" value="Genomic_DNA"/>
</dbReference>
<dbReference type="GO" id="GO:0007165">
    <property type="term" value="P:signal transduction"/>
    <property type="evidence" value="ECO:0007669"/>
    <property type="project" value="InterPro"/>
</dbReference>
<dbReference type="AlphaFoldDB" id="A0A3B0VJA5"/>
<dbReference type="PROSITE" id="PS50851">
    <property type="entry name" value="CHEW"/>
    <property type="match status" value="1"/>
</dbReference>
<dbReference type="Gene3D" id="2.40.50.180">
    <property type="entry name" value="CheA-289, Domain 4"/>
    <property type="match status" value="1"/>
</dbReference>